<dbReference type="InterPro" id="IPR011011">
    <property type="entry name" value="Znf_FYVE_PHD"/>
</dbReference>
<reference evidence="9 10" key="1">
    <citation type="submission" date="2021-02" db="EMBL/GenBank/DDBJ databases">
        <title>Plant Genome Project.</title>
        <authorList>
            <person name="Zhang R.-G."/>
        </authorList>
    </citation>
    <scope>NUCLEOTIDE SEQUENCE [LARGE SCALE GENOMIC DNA]</scope>
    <source>
        <tissue evidence="9">Leaves</tissue>
    </source>
</reference>
<sequence length="479" mass="55073">MFTQDEIYEECSIDRTVHEMSSKENKDYGCWNDAVASRYSKNEVDLGPSVDFMDMDLWELEIKTCIRCNKGGDDVLVCSEFGCPVVVHEKCMPPRLLEFYDLEKFYCPYCFYKRENLRKLKSREKAMASKTNLSAFLDFRTPSDDDVRTNEGRDREKELNMLPPSGERDRVVCEDMMVTNQDENHFVRVEKEQQNNVDNVKLADLFAKSKTVVEHQRDSLAPISHQGDKISHGKEKLPGVESLVNSIRKVQPSEQNVVTNHEPEIFEGREAIQEEDAGQVDDIGHETIEDPMQAKPSIPCCVEEENVVDGSCHPSKEGEEEQMHLKASATEKSDSDTEPISMRQKCLLRKGEKKAQPQNVDSPKKFSSPKGATPEKITRSQNVKVTASKKSSKQQASARNFTNIPFANEKRKRQHWKTEEEEVLREAVHKFSTTVNKNLPWRKILEFGRHIFDPTRNPSDLKDKWRNMMAKESSSTSRR</sequence>
<feature type="compositionally biased region" description="Basic and acidic residues" evidence="6">
    <location>
        <begin position="144"/>
        <end position="159"/>
    </location>
</feature>
<dbReference type="InterPro" id="IPR013083">
    <property type="entry name" value="Znf_RING/FYVE/PHD"/>
</dbReference>
<dbReference type="InterPro" id="IPR019786">
    <property type="entry name" value="Zinc_finger_PHD-type_CS"/>
</dbReference>
<feature type="domain" description="HTH myb-type" evidence="8">
    <location>
        <begin position="408"/>
        <end position="473"/>
    </location>
</feature>
<gene>
    <name evidence="9" type="ORF">JRO89_XS01G0113100</name>
</gene>
<dbReference type="SMART" id="SM00717">
    <property type="entry name" value="SANT"/>
    <property type="match status" value="1"/>
</dbReference>
<dbReference type="InterPro" id="IPR001965">
    <property type="entry name" value="Znf_PHD"/>
</dbReference>
<dbReference type="PROSITE" id="PS50090">
    <property type="entry name" value="MYB_LIKE"/>
    <property type="match status" value="1"/>
</dbReference>
<dbReference type="SMART" id="SM00249">
    <property type="entry name" value="PHD"/>
    <property type="match status" value="1"/>
</dbReference>
<evidence type="ECO:0000256" key="2">
    <source>
        <dbReference type="ARBA" id="ARBA00022723"/>
    </source>
</evidence>
<feature type="region of interest" description="Disordered" evidence="6">
    <location>
        <begin position="308"/>
        <end position="417"/>
    </location>
</feature>
<dbReference type="EMBL" id="JAFEMO010000001">
    <property type="protein sequence ID" value="KAH7576583.1"/>
    <property type="molecule type" value="Genomic_DNA"/>
</dbReference>
<evidence type="ECO:0000256" key="1">
    <source>
        <dbReference type="ARBA" id="ARBA00004123"/>
    </source>
</evidence>
<evidence type="ECO:0000259" key="7">
    <source>
        <dbReference type="PROSITE" id="PS50090"/>
    </source>
</evidence>
<feature type="compositionally biased region" description="Basic and acidic residues" evidence="6">
    <location>
        <begin position="452"/>
        <end position="466"/>
    </location>
</feature>
<dbReference type="InterPro" id="IPR009057">
    <property type="entry name" value="Homeodomain-like_sf"/>
</dbReference>
<evidence type="ECO:0008006" key="11">
    <source>
        <dbReference type="Google" id="ProtNLM"/>
    </source>
</evidence>
<feature type="compositionally biased region" description="Basic and acidic residues" evidence="6">
    <location>
        <begin position="314"/>
        <end position="335"/>
    </location>
</feature>
<dbReference type="PANTHER" id="PTHR47863:SF5">
    <property type="entry name" value="HOMEODOMAIN-LIKE PROTEIN WITH RING_FYVE_PHD-TYPE ZINC FINGER DOMAIN-CONTAINING PROTEIN-RELATED"/>
    <property type="match status" value="1"/>
</dbReference>
<accession>A0ABQ8IIT9</accession>
<dbReference type="Gene3D" id="3.30.40.10">
    <property type="entry name" value="Zinc/RING finger domain, C3HC4 (zinc finger)"/>
    <property type="match status" value="1"/>
</dbReference>
<dbReference type="InterPro" id="IPR001005">
    <property type="entry name" value="SANT/Myb"/>
</dbReference>
<evidence type="ECO:0000313" key="9">
    <source>
        <dbReference type="EMBL" id="KAH7576583.1"/>
    </source>
</evidence>
<evidence type="ECO:0000256" key="6">
    <source>
        <dbReference type="SAM" id="MobiDB-lite"/>
    </source>
</evidence>
<dbReference type="InterPro" id="IPR017930">
    <property type="entry name" value="Myb_dom"/>
</dbReference>
<name>A0ABQ8IIT9_9ROSI</name>
<keyword evidence="4" id="KW-0862">Zinc</keyword>
<protein>
    <recommendedName>
        <fullName evidence="11">Myb-like domain-containing protein</fullName>
    </recommendedName>
</protein>
<organism evidence="9 10">
    <name type="scientific">Xanthoceras sorbifolium</name>
    <dbReference type="NCBI Taxonomy" id="99658"/>
    <lineage>
        <taxon>Eukaryota</taxon>
        <taxon>Viridiplantae</taxon>
        <taxon>Streptophyta</taxon>
        <taxon>Embryophyta</taxon>
        <taxon>Tracheophyta</taxon>
        <taxon>Spermatophyta</taxon>
        <taxon>Magnoliopsida</taxon>
        <taxon>eudicotyledons</taxon>
        <taxon>Gunneridae</taxon>
        <taxon>Pentapetalae</taxon>
        <taxon>rosids</taxon>
        <taxon>malvids</taxon>
        <taxon>Sapindales</taxon>
        <taxon>Sapindaceae</taxon>
        <taxon>Xanthoceroideae</taxon>
        <taxon>Xanthoceras</taxon>
    </lineage>
</organism>
<keyword evidence="2" id="KW-0479">Metal-binding</keyword>
<evidence type="ECO:0000256" key="3">
    <source>
        <dbReference type="ARBA" id="ARBA00022771"/>
    </source>
</evidence>
<dbReference type="PANTHER" id="PTHR47863">
    <property type="entry name" value="RING/FYVE/PHD ZINC FINGER SUPERFAMILY PROTEIN"/>
    <property type="match status" value="1"/>
</dbReference>
<feature type="region of interest" description="Disordered" evidence="6">
    <location>
        <begin position="452"/>
        <end position="479"/>
    </location>
</feature>
<feature type="domain" description="Myb-like" evidence="7">
    <location>
        <begin position="408"/>
        <end position="469"/>
    </location>
</feature>
<comment type="caution">
    <text evidence="9">The sequence shown here is derived from an EMBL/GenBank/DDBJ whole genome shotgun (WGS) entry which is preliminary data.</text>
</comment>
<dbReference type="PROSITE" id="PS51294">
    <property type="entry name" value="HTH_MYB"/>
    <property type="match status" value="1"/>
</dbReference>
<evidence type="ECO:0000256" key="5">
    <source>
        <dbReference type="ARBA" id="ARBA00023242"/>
    </source>
</evidence>
<comment type="subcellular location">
    <subcellularLocation>
        <location evidence="1">Nucleus</location>
    </subcellularLocation>
</comment>
<proteinExistence type="predicted"/>
<evidence type="ECO:0000259" key="8">
    <source>
        <dbReference type="PROSITE" id="PS51294"/>
    </source>
</evidence>
<dbReference type="SUPFAM" id="SSF57903">
    <property type="entry name" value="FYVE/PHD zinc finger"/>
    <property type="match status" value="1"/>
</dbReference>
<dbReference type="CDD" id="cd15489">
    <property type="entry name" value="PHD_SF"/>
    <property type="match status" value="1"/>
</dbReference>
<evidence type="ECO:0000256" key="4">
    <source>
        <dbReference type="ARBA" id="ARBA00022833"/>
    </source>
</evidence>
<dbReference type="SUPFAM" id="SSF46689">
    <property type="entry name" value="Homeodomain-like"/>
    <property type="match status" value="1"/>
</dbReference>
<dbReference type="Gene3D" id="1.10.10.60">
    <property type="entry name" value="Homeodomain-like"/>
    <property type="match status" value="1"/>
</dbReference>
<dbReference type="PROSITE" id="PS01359">
    <property type="entry name" value="ZF_PHD_1"/>
    <property type="match status" value="1"/>
</dbReference>
<dbReference type="CDD" id="cd11660">
    <property type="entry name" value="SANT_TRF"/>
    <property type="match status" value="1"/>
</dbReference>
<dbReference type="Proteomes" id="UP000827721">
    <property type="component" value="Unassembled WGS sequence"/>
</dbReference>
<keyword evidence="5" id="KW-0539">Nucleus</keyword>
<keyword evidence="3" id="KW-0863">Zinc-finger</keyword>
<evidence type="ECO:0000313" key="10">
    <source>
        <dbReference type="Proteomes" id="UP000827721"/>
    </source>
</evidence>
<keyword evidence="10" id="KW-1185">Reference proteome</keyword>
<feature type="region of interest" description="Disordered" evidence="6">
    <location>
        <begin position="144"/>
        <end position="166"/>
    </location>
</feature>